<sequence>MPIGNVDFCVVMEGEKDVYNNSFDGVIGLGRRSLCPENTNPVYHFFINKDCSGSSFIRGEKLEQFLSNRVTYINVVDGNRGLTGKYAKLHLIKLRCLNSSLQNPTVFCFSV</sequence>
<evidence type="ECO:0000313" key="2">
    <source>
        <dbReference type="Proteomes" id="UP000286415"/>
    </source>
</evidence>
<proteinExistence type="predicted"/>
<reference evidence="1 2" key="2">
    <citation type="journal article" date="2021" name="Genomics">
        <title>High-quality reference genome for Clonorchis sinensis.</title>
        <authorList>
            <person name="Young N.D."/>
            <person name="Stroehlein A.J."/>
            <person name="Kinkar L."/>
            <person name="Wang T."/>
            <person name="Sohn W.M."/>
            <person name="Chang B.C.H."/>
            <person name="Kaur P."/>
            <person name="Weisz D."/>
            <person name="Dudchenko O."/>
            <person name="Aiden E.L."/>
            <person name="Korhonen P.K."/>
            <person name="Gasser R.B."/>
        </authorList>
    </citation>
    <scope>NUCLEOTIDE SEQUENCE [LARGE SCALE GENOMIC DNA]</scope>
    <source>
        <strain evidence="1">Cs-k2</strain>
    </source>
</reference>
<comment type="caution">
    <text evidence="1">The sequence shown here is derived from an EMBL/GenBank/DDBJ whole genome shotgun (WGS) entry which is preliminary data.</text>
</comment>
<accession>A0A3R7CJQ5</accession>
<dbReference type="STRING" id="79923.A0A3R7CJQ5"/>
<evidence type="ECO:0000313" key="1">
    <source>
        <dbReference type="EMBL" id="KAG5441533.1"/>
    </source>
</evidence>
<reference evidence="1 2" key="1">
    <citation type="journal article" date="2018" name="Biotechnol. Adv.">
        <title>Improved genomic resources and new bioinformatic workflow for the carcinogenic parasite Clonorchis sinensis: Biotechnological implications.</title>
        <authorList>
            <person name="Wang D."/>
            <person name="Korhonen P.K."/>
            <person name="Gasser R.B."/>
            <person name="Young N.D."/>
        </authorList>
    </citation>
    <scope>NUCLEOTIDE SEQUENCE [LARGE SCALE GENOMIC DNA]</scope>
    <source>
        <strain evidence="1">Cs-k2</strain>
    </source>
</reference>
<dbReference type="InParanoid" id="A0A3R7CJQ5"/>
<keyword evidence="2" id="KW-1185">Reference proteome</keyword>
<dbReference type="Proteomes" id="UP000286415">
    <property type="component" value="Unassembled WGS sequence"/>
</dbReference>
<dbReference type="OrthoDB" id="28208at2759"/>
<dbReference type="EMBL" id="NIRI02000077">
    <property type="protein sequence ID" value="KAG5441533.1"/>
    <property type="molecule type" value="Genomic_DNA"/>
</dbReference>
<gene>
    <name evidence="1" type="ORF">CSKR_109755</name>
</gene>
<name>A0A3R7CJQ5_CLOSI</name>
<protein>
    <submittedName>
        <fullName evidence="1">Uncharacterized protein</fullName>
    </submittedName>
</protein>
<organism evidence="1 2">
    <name type="scientific">Clonorchis sinensis</name>
    <name type="common">Chinese liver fluke</name>
    <dbReference type="NCBI Taxonomy" id="79923"/>
    <lineage>
        <taxon>Eukaryota</taxon>
        <taxon>Metazoa</taxon>
        <taxon>Spiralia</taxon>
        <taxon>Lophotrochozoa</taxon>
        <taxon>Platyhelminthes</taxon>
        <taxon>Trematoda</taxon>
        <taxon>Digenea</taxon>
        <taxon>Opisthorchiida</taxon>
        <taxon>Opisthorchiata</taxon>
        <taxon>Opisthorchiidae</taxon>
        <taxon>Clonorchis</taxon>
    </lineage>
</organism>
<dbReference type="AlphaFoldDB" id="A0A3R7CJQ5"/>